<dbReference type="Pfam" id="PF09258">
    <property type="entry name" value="Glyco_transf_64"/>
    <property type="match status" value="1"/>
</dbReference>
<comment type="subcellular location">
    <subcellularLocation>
        <location evidence="1">Membrane</location>
    </subcellularLocation>
</comment>
<keyword evidence="4" id="KW-1015">Disulfide bond</keyword>
<feature type="compositionally biased region" description="Acidic residues" evidence="5">
    <location>
        <begin position="390"/>
        <end position="402"/>
    </location>
</feature>
<keyword evidence="3" id="KW-0472">Membrane</keyword>
<dbReference type="GO" id="GO:0016757">
    <property type="term" value="F:glycosyltransferase activity"/>
    <property type="evidence" value="ECO:0007669"/>
    <property type="project" value="InterPro"/>
</dbReference>
<dbReference type="PANTHER" id="PTHR48261:SF2">
    <property type="entry name" value="ACETYLGLUCOSAMINYLTRANSFERASE"/>
    <property type="match status" value="1"/>
</dbReference>
<keyword evidence="6" id="KW-0732">Signal</keyword>
<dbReference type="GO" id="GO:0016020">
    <property type="term" value="C:membrane"/>
    <property type="evidence" value="ECO:0007669"/>
    <property type="project" value="UniProtKB-SubCell"/>
</dbReference>
<proteinExistence type="predicted"/>
<dbReference type="InterPro" id="IPR029044">
    <property type="entry name" value="Nucleotide-diphossugar_trans"/>
</dbReference>
<keyword evidence="9" id="KW-1185">Reference proteome</keyword>
<reference evidence="8 9" key="1">
    <citation type="submission" date="2021-12" db="EMBL/GenBank/DDBJ databases">
        <title>High titer production of polyol ester of fatty acids by Rhodotorula paludigena BS15 towards product separation-free biomass refinery.</title>
        <authorList>
            <person name="Mano J."/>
            <person name="Ono H."/>
            <person name="Tanaka T."/>
            <person name="Naito K."/>
            <person name="Sushida H."/>
            <person name="Ike M."/>
            <person name="Tokuyasu K."/>
            <person name="Kitaoka M."/>
        </authorList>
    </citation>
    <scope>NUCLEOTIDE SEQUENCE [LARGE SCALE GENOMIC DNA]</scope>
    <source>
        <strain evidence="8 9">BS15</strain>
    </source>
</reference>
<feature type="signal peptide" evidence="6">
    <location>
        <begin position="1"/>
        <end position="29"/>
    </location>
</feature>
<dbReference type="InterPro" id="IPR004263">
    <property type="entry name" value="Exostosin"/>
</dbReference>
<evidence type="ECO:0000256" key="3">
    <source>
        <dbReference type="ARBA" id="ARBA00023136"/>
    </source>
</evidence>
<feature type="region of interest" description="Disordered" evidence="5">
    <location>
        <begin position="436"/>
        <end position="483"/>
    </location>
</feature>
<protein>
    <recommendedName>
        <fullName evidence="7">Glycosyl transferase 64 domain-containing protein</fullName>
    </recommendedName>
</protein>
<evidence type="ECO:0000313" key="9">
    <source>
        <dbReference type="Proteomes" id="UP001342314"/>
    </source>
</evidence>
<dbReference type="InterPro" id="IPR015338">
    <property type="entry name" value="GT64_dom"/>
</dbReference>
<accession>A0AAV5GIX3</accession>
<dbReference type="Proteomes" id="UP001342314">
    <property type="component" value="Unassembled WGS sequence"/>
</dbReference>
<evidence type="ECO:0000256" key="1">
    <source>
        <dbReference type="ARBA" id="ARBA00004370"/>
    </source>
</evidence>
<dbReference type="PANTHER" id="PTHR48261">
    <property type="entry name" value="ACETYLGLUCOSAMINYLTRANSFERASE"/>
    <property type="match status" value="1"/>
</dbReference>
<organism evidence="8 9">
    <name type="scientific">Rhodotorula paludigena</name>
    <dbReference type="NCBI Taxonomy" id="86838"/>
    <lineage>
        <taxon>Eukaryota</taxon>
        <taxon>Fungi</taxon>
        <taxon>Dikarya</taxon>
        <taxon>Basidiomycota</taxon>
        <taxon>Pucciniomycotina</taxon>
        <taxon>Microbotryomycetes</taxon>
        <taxon>Sporidiobolales</taxon>
        <taxon>Sporidiobolaceae</taxon>
        <taxon>Rhodotorula</taxon>
    </lineage>
</organism>
<dbReference type="SUPFAM" id="SSF53448">
    <property type="entry name" value="Nucleotide-diphospho-sugar transferases"/>
    <property type="match status" value="1"/>
</dbReference>
<comment type="caution">
    <text evidence="8">The sequence shown here is derived from an EMBL/GenBank/DDBJ whole genome shotgun (WGS) entry which is preliminary data.</text>
</comment>
<keyword evidence="2" id="KW-0808">Transferase</keyword>
<evidence type="ECO:0000256" key="6">
    <source>
        <dbReference type="SAM" id="SignalP"/>
    </source>
</evidence>
<evidence type="ECO:0000256" key="2">
    <source>
        <dbReference type="ARBA" id="ARBA00022679"/>
    </source>
</evidence>
<evidence type="ECO:0000313" key="8">
    <source>
        <dbReference type="EMBL" id="GJN89149.1"/>
    </source>
</evidence>
<dbReference type="AlphaFoldDB" id="A0AAV5GIX3"/>
<evidence type="ECO:0000256" key="4">
    <source>
        <dbReference type="ARBA" id="ARBA00023157"/>
    </source>
</evidence>
<dbReference type="Gene3D" id="3.90.550.10">
    <property type="entry name" value="Spore Coat Polysaccharide Biosynthesis Protein SpsA, Chain A"/>
    <property type="match status" value="1"/>
</dbReference>
<dbReference type="EMBL" id="BQKY01000004">
    <property type="protein sequence ID" value="GJN89149.1"/>
    <property type="molecule type" value="Genomic_DNA"/>
</dbReference>
<feature type="chain" id="PRO_5043405710" description="Glycosyl transferase 64 domain-containing protein" evidence="6">
    <location>
        <begin position="30"/>
        <end position="483"/>
    </location>
</feature>
<feature type="region of interest" description="Disordered" evidence="5">
    <location>
        <begin position="381"/>
        <end position="402"/>
    </location>
</feature>
<sequence length="483" mass="53980">MLRPPPRRLLSVLLAALSLLTVSLPSVSASRVEVSPGATDAEGRATINLSVDPSDGFSLVIASYKRDENLPPLLGHLTTSPPASLRHILIVWQNVDRDVPDFLNATALEQYSTSGVAVSVRKSERNSMNERFRPSLDWNEEIYTRAVMIMDDDVVLRRDVLEWGYQEFVNANERGGPGRLVGFMARDFDEKDGEVKYVVRPTKTYSMVLSNSVWLKKEWLEKYWEDTTEMRTLRDYVDEVFNCDDILINYVVSNLTGSAPLLLQPKVPLRTIGGDGLFHRGSVAVDDDGNDVPEDDAAIDAAAGMPKPGHFNQRQQCLERYFAHFAQFAPPSTTPGAAPSNHFPLVKTSTSVSQDVEDHSRWLSRGEPWEEVKAQWEAAVSTAPAAVPEPEPEPEQEDEWEDLFESMSDEERAEQAEFEAMLDGLTDEEIEDLLFEMDMEGSEGSLNGEEGLPKERSSEAGLFEEPSQQEVLQDASKTTHDEL</sequence>
<evidence type="ECO:0000259" key="7">
    <source>
        <dbReference type="Pfam" id="PF09258"/>
    </source>
</evidence>
<name>A0AAV5GIX3_9BASI</name>
<evidence type="ECO:0000256" key="5">
    <source>
        <dbReference type="SAM" id="MobiDB-lite"/>
    </source>
</evidence>
<feature type="domain" description="Glycosyl transferase 64" evidence="7">
    <location>
        <begin position="57"/>
        <end position="326"/>
    </location>
</feature>
<gene>
    <name evidence="8" type="ORF">Rhopal_002123-T1</name>
</gene>